<dbReference type="PANTHER" id="PTHR42813">
    <property type="entry name" value="ZINC-TYPE ALCOHOL DEHYDROGENASE-LIKE"/>
    <property type="match status" value="1"/>
</dbReference>
<feature type="domain" description="Alcohol dehydrogenase-like C-terminal" evidence="6">
    <location>
        <begin position="189"/>
        <end position="257"/>
    </location>
</feature>
<evidence type="ECO:0000259" key="7">
    <source>
        <dbReference type="Pfam" id="PF08240"/>
    </source>
</evidence>
<gene>
    <name evidence="8" type="ORF">NC799_12110</name>
</gene>
<protein>
    <submittedName>
        <fullName evidence="8">Glutathione-dependent formaldehyde dehydrogenase</fullName>
    </submittedName>
</protein>
<dbReference type="InterPro" id="IPR011032">
    <property type="entry name" value="GroES-like_sf"/>
</dbReference>
<evidence type="ECO:0000256" key="2">
    <source>
        <dbReference type="ARBA" id="ARBA00022723"/>
    </source>
</evidence>
<evidence type="ECO:0000313" key="8">
    <source>
        <dbReference type="EMBL" id="MDC3417642.1"/>
    </source>
</evidence>
<dbReference type="SUPFAM" id="SSF51735">
    <property type="entry name" value="NAD(P)-binding Rossmann-fold domains"/>
    <property type="match status" value="1"/>
</dbReference>
<sequence length="378" mass="41136">MKAVTFQGIKEVVVKEVEAPKIQKADDVIVKLTSTAICGSDLHLIHGMIPNLQDDYIIGHEPMGIVEEVGPEVSKVKKGDRVVVPFNVSCGECWFCKNELESQCDNSNDNGEIGAYFGYSGTTGGYPGGQAEYMRVPYGNFTPYKIPENSEVDDDNLVLLSDAGSTAYWSVENSGMKAGDTVIILGCGPIGLLAQKFAWLKGAKRVIAVDYVGYRLEHAKRTNNVEVVNFEDYENVGSYLHNITKGGADVVLDCVGMDGKMTDLEFLASGLKLQGGSMGALVIASQAVRKGGTIQVTGVYGARYNAFPFGDIFERNVNIRTGQAPVIHLMPHIHDLIQTGKVDLSDIITHPLPLDEAKYGYEIFDTKMENCIKVVLKP</sequence>
<dbReference type="InterPro" id="IPR002328">
    <property type="entry name" value="ADH_Zn_CS"/>
</dbReference>
<comment type="similarity">
    <text evidence="5">Belongs to the zinc-containing alcohol dehydrogenase family.</text>
</comment>
<accession>A0A9X3WDI0</accession>
<dbReference type="InterPro" id="IPR013149">
    <property type="entry name" value="ADH-like_C"/>
</dbReference>
<keyword evidence="9" id="KW-1185">Reference proteome</keyword>
<dbReference type="Pfam" id="PF08240">
    <property type="entry name" value="ADH_N"/>
    <property type="match status" value="1"/>
</dbReference>
<evidence type="ECO:0000256" key="3">
    <source>
        <dbReference type="ARBA" id="ARBA00022833"/>
    </source>
</evidence>
<dbReference type="Gene3D" id="3.40.50.720">
    <property type="entry name" value="NAD(P)-binding Rossmann-like Domain"/>
    <property type="match status" value="1"/>
</dbReference>
<dbReference type="Gene3D" id="3.90.180.10">
    <property type="entry name" value="Medium-chain alcohol dehydrogenases, catalytic domain"/>
    <property type="match status" value="1"/>
</dbReference>
<evidence type="ECO:0000256" key="4">
    <source>
        <dbReference type="ARBA" id="ARBA00023002"/>
    </source>
</evidence>
<keyword evidence="2 5" id="KW-0479">Metal-binding</keyword>
<dbReference type="Pfam" id="PF00107">
    <property type="entry name" value="ADH_zinc_N"/>
    <property type="match status" value="1"/>
</dbReference>
<dbReference type="AlphaFoldDB" id="A0A9X3WDI0"/>
<dbReference type="SUPFAM" id="SSF50129">
    <property type="entry name" value="GroES-like"/>
    <property type="match status" value="1"/>
</dbReference>
<comment type="caution">
    <text evidence="8">The sequence shown here is derived from an EMBL/GenBank/DDBJ whole genome shotgun (WGS) entry which is preliminary data.</text>
</comment>
<keyword evidence="4" id="KW-0560">Oxidoreductase</keyword>
<keyword evidence="3 5" id="KW-0862">Zinc</keyword>
<dbReference type="RefSeq" id="WP_272446709.1">
    <property type="nucleotide sequence ID" value="NZ_JAMQKC010000011.1"/>
</dbReference>
<reference evidence="8" key="1">
    <citation type="submission" date="2022-06" db="EMBL/GenBank/DDBJ databases">
        <title>Aquibacillus sp. a new bacterium isolated from soil saline samples.</title>
        <authorList>
            <person name="Galisteo C."/>
            <person name="De La Haba R."/>
            <person name="Sanchez-Porro C."/>
            <person name="Ventosa A."/>
        </authorList>
    </citation>
    <scope>NUCLEOTIDE SEQUENCE</scope>
    <source>
        <strain evidence="8">3ASR75-54</strain>
    </source>
</reference>
<evidence type="ECO:0000256" key="1">
    <source>
        <dbReference type="ARBA" id="ARBA00001947"/>
    </source>
</evidence>
<dbReference type="EMBL" id="JAMQKC010000011">
    <property type="protein sequence ID" value="MDC3417642.1"/>
    <property type="molecule type" value="Genomic_DNA"/>
</dbReference>
<evidence type="ECO:0000313" key="9">
    <source>
        <dbReference type="Proteomes" id="UP001145069"/>
    </source>
</evidence>
<dbReference type="GO" id="GO:0008270">
    <property type="term" value="F:zinc ion binding"/>
    <property type="evidence" value="ECO:0007669"/>
    <property type="project" value="InterPro"/>
</dbReference>
<dbReference type="Proteomes" id="UP001145069">
    <property type="component" value="Unassembled WGS sequence"/>
</dbReference>
<dbReference type="InterPro" id="IPR013154">
    <property type="entry name" value="ADH-like_N"/>
</dbReference>
<feature type="domain" description="Alcohol dehydrogenase-like N-terminal" evidence="7">
    <location>
        <begin position="25"/>
        <end position="143"/>
    </location>
</feature>
<dbReference type="InterPro" id="IPR036291">
    <property type="entry name" value="NAD(P)-bd_dom_sf"/>
</dbReference>
<name>A0A9X3WDI0_9BACI</name>
<dbReference type="GO" id="GO:0016491">
    <property type="term" value="F:oxidoreductase activity"/>
    <property type="evidence" value="ECO:0007669"/>
    <property type="project" value="UniProtKB-KW"/>
</dbReference>
<dbReference type="PROSITE" id="PS00059">
    <property type="entry name" value="ADH_ZINC"/>
    <property type="match status" value="1"/>
</dbReference>
<evidence type="ECO:0000256" key="5">
    <source>
        <dbReference type="RuleBase" id="RU361277"/>
    </source>
</evidence>
<dbReference type="PANTHER" id="PTHR42813:SF2">
    <property type="entry name" value="DEHYDROGENASE, ZINC-CONTAINING, PUTATIVE (AFU_ORTHOLOGUE AFUA_2G02810)-RELATED"/>
    <property type="match status" value="1"/>
</dbReference>
<evidence type="ECO:0000259" key="6">
    <source>
        <dbReference type="Pfam" id="PF00107"/>
    </source>
</evidence>
<proteinExistence type="inferred from homology"/>
<organism evidence="8 9">
    <name type="scientific">Aquibacillus salsiterrae</name>
    <dbReference type="NCBI Taxonomy" id="2950439"/>
    <lineage>
        <taxon>Bacteria</taxon>
        <taxon>Bacillati</taxon>
        <taxon>Bacillota</taxon>
        <taxon>Bacilli</taxon>
        <taxon>Bacillales</taxon>
        <taxon>Bacillaceae</taxon>
        <taxon>Aquibacillus</taxon>
    </lineage>
</organism>
<dbReference type="CDD" id="cd08283">
    <property type="entry name" value="FDH_like_1"/>
    <property type="match status" value="1"/>
</dbReference>
<comment type="cofactor">
    <cofactor evidence="1 5">
        <name>Zn(2+)</name>
        <dbReference type="ChEBI" id="CHEBI:29105"/>
    </cofactor>
</comment>